<evidence type="ECO:0000313" key="3">
    <source>
        <dbReference type="EMBL" id="QCI19233.1"/>
    </source>
</evidence>
<protein>
    <submittedName>
        <fullName evidence="3">Iron-sulfur cluster assembly accessory protein</fullName>
    </submittedName>
</protein>
<dbReference type="NCBIfam" id="TIGR00049">
    <property type="entry name" value="iron-sulfur cluster assembly accessory protein"/>
    <property type="match status" value="1"/>
</dbReference>
<dbReference type="PANTHER" id="PTHR10072">
    <property type="entry name" value="IRON-SULFUR CLUSTER ASSEMBLY PROTEIN"/>
    <property type="match status" value="1"/>
</dbReference>
<name>A0A4D6XQF9_9GAMM</name>
<sequence length="123" mass="14353">MIFNETSIFIPKYGNWSGIIITNNAKIQIYRLLCNNKEKNIQFFLKKSGCAGFRYGIEVYSKSNDNNHIIFMHKNMSIYVLKKDVKFLDGITIDYIKNGINRNFTFYNAKELHRCGCGESFTI</sequence>
<dbReference type="Proteomes" id="UP000298677">
    <property type="component" value="Chromosome"/>
</dbReference>
<reference evidence="3 4" key="1">
    <citation type="submission" date="2018-10" db="EMBL/GenBank/DDBJ databases">
        <title>Comparative functional genomics of the obligate endosymbiont Buchnera aphidicola.</title>
        <authorList>
            <person name="Chong R.A."/>
        </authorList>
    </citation>
    <scope>NUCLEOTIDE SEQUENCE [LARGE SCALE GENOMIC DNA]</scope>
    <source>
        <strain evidence="3 4">Aoe</strain>
    </source>
</reference>
<feature type="domain" description="Core" evidence="2">
    <location>
        <begin position="19"/>
        <end position="118"/>
    </location>
</feature>
<proteinExistence type="inferred from homology"/>
<dbReference type="InterPro" id="IPR035903">
    <property type="entry name" value="HesB-like_dom_sf"/>
</dbReference>
<gene>
    <name evidence="3" type="ORF">D9V65_00510</name>
</gene>
<dbReference type="OrthoDB" id="9801228at2"/>
<keyword evidence="4" id="KW-1185">Reference proteome</keyword>
<dbReference type="AlphaFoldDB" id="A0A4D6XQF9"/>
<dbReference type="GO" id="GO:0051537">
    <property type="term" value="F:2 iron, 2 sulfur cluster binding"/>
    <property type="evidence" value="ECO:0007669"/>
    <property type="project" value="TreeGrafter"/>
</dbReference>
<dbReference type="Pfam" id="PF01521">
    <property type="entry name" value="Fe-S_biosyn"/>
    <property type="match status" value="1"/>
</dbReference>
<comment type="similarity">
    <text evidence="1">Belongs to the HesB/IscA family.</text>
</comment>
<dbReference type="InterPro" id="IPR050322">
    <property type="entry name" value="Fe-S_cluster_asmbl/transfer"/>
</dbReference>
<dbReference type="InterPro" id="IPR016092">
    <property type="entry name" value="ATAP"/>
</dbReference>
<dbReference type="RefSeq" id="WP_158341640.1">
    <property type="nucleotide sequence ID" value="NZ_CP033012.1"/>
</dbReference>
<dbReference type="InterPro" id="IPR000361">
    <property type="entry name" value="ATAP_core_dom"/>
</dbReference>
<dbReference type="Gene3D" id="2.60.300.12">
    <property type="entry name" value="HesB-like domain"/>
    <property type="match status" value="1"/>
</dbReference>
<accession>A0A4D6XQF9</accession>
<dbReference type="PANTHER" id="PTHR10072:SF47">
    <property type="entry name" value="PROTEIN SUFA"/>
    <property type="match status" value="1"/>
</dbReference>
<organism evidence="3 4">
    <name type="scientific">Buchnera aphidicola</name>
    <name type="common">Anoecia oenotherae</name>
    <dbReference type="NCBI Taxonomy" id="1241833"/>
    <lineage>
        <taxon>Bacteria</taxon>
        <taxon>Pseudomonadati</taxon>
        <taxon>Pseudomonadota</taxon>
        <taxon>Gammaproteobacteria</taxon>
        <taxon>Enterobacterales</taxon>
        <taxon>Erwiniaceae</taxon>
        <taxon>Buchnera</taxon>
    </lineage>
</organism>
<dbReference type="GO" id="GO:0005829">
    <property type="term" value="C:cytosol"/>
    <property type="evidence" value="ECO:0007669"/>
    <property type="project" value="TreeGrafter"/>
</dbReference>
<dbReference type="SUPFAM" id="SSF89360">
    <property type="entry name" value="HesB-like domain"/>
    <property type="match status" value="1"/>
</dbReference>
<evidence type="ECO:0000256" key="1">
    <source>
        <dbReference type="ARBA" id="ARBA00006718"/>
    </source>
</evidence>
<evidence type="ECO:0000259" key="2">
    <source>
        <dbReference type="Pfam" id="PF01521"/>
    </source>
</evidence>
<dbReference type="EMBL" id="CP033012">
    <property type="protein sequence ID" value="QCI19233.1"/>
    <property type="molecule type" value="Genomic_DNA"/>
</dbReference>
<dbReference type="GO" id="GO:0016226">
    <property type="term" value="P:iron-sulfur cluster assembly"/>
    <property type="evidence" value="ECO:0007669"/>
    <property type="project" value="InterPro"/>
</dbReference>
<evidence type="ECO:0000313" key="4">
    <source>
        <dbReference type="Proteomes" id="UP000298677"/>
    </source>
</evidence>